<evidence type="ECO:0000313" key="1">
    <source>
        <dbReference type="EMBL" id="MEI4279551.1"/>
    </source>
</evidence>
<dbReference type="EMBL" id="JBAPLV010000014">
    <property type="protein sequence ID" value="MEI4279551.1"/>
    <property type="molecule type" value="Genomic_DNA"/>
</dbReference>
<sequence>MTVPAVTRMGSWVLDRRGQGRGVRITRHPELHAINLSIWRESVCVGTVHLSPVDAAEVVQAITGQLAELARPAPVPPVRAAGRVDELEARIAQLEQQARAPRPAGWRRAVEKLVAVSSVHPFGKPAPPTPTGPIGVVR</sequence>
<name>A0ABU8E7D2_9ACTN</name>
<dbReference type="Proteomes" id="UP001373496">
    <property type="component" value="Unassembled WGS sequence"/>
</dbReference>
<evidence type="ECO:0000313" key="2">
    <source>
        <dbReference type="Proteomes" id="UP001373496"/>
    </source>
</evidence>
<comment type="caution">
    <text evidence="1">The sequence shown here is derived from an EMBL/GenBank/DDBJ whole genome shotgun (WGS) entry which is preliminary data.</text>
</comment>
<organism evidence="1 2">
    <name type="scientific">Klenkia terrae</name>
    <dbReference type="NCBI Taxonomy" id="1052259"/>
    <lineage>
        <taxon>Bacteria</taxon>
        <taxon>Bacillati</taxon>
        <taxon>Actinomycetota</taxon>
        <taxon>Actinomycetes</taxon>
        <taxon>Geodermatophilales</taxon>
        <taxon>Geodermatophilaceae</taxon>
        <taxon>Klenkia</taxon>
    </lineage>
</organism>
<gene>
    <name evidence="1" type="ORF">UXQ13_13855</name>
</gene>
<keyword evidence="2" id="KW-1185">Reference proteome</keyword>
<protein>
    <submittedName>
        <fullName evidence="1">Uncharacterized protein</fullName>
    </submittedName>
</protein>
<proteinExistence type="predicted"/>
<reference evidence="1 2" key="1">
    <citation type="submission" date="2024-03" db="EMBL/GenBank/DDBJ databases">
        <title>Draft genome sequence of Klenkia terrae.</title>
        <authorList>
            <person name="Duangmal K."/>
            <person name="Chantavorakit T."/>
        </authorList>
    </citation>
    <scope>NUCLEOTIDE SEQUENCE [LARGE SCALE GENOMIC DNA]</scope>
    <source>
        <strain evidence="1 2">JCM 17786</strain>
    </source>
</reference>
<dbReference type="RefSeq" id="WP_225233603.1">
    <property type="nucleotide sequence ID" value="NZ_JBAPLV010000014.1"/>
</dbReference>
<accession>A0ABU8E7D2</accession>